<keyword evidence="2" id="KW-1185">Reference proteome</keyword>
<sequence length="181" mass="19729">MATSNNEWLQIYKNNLTGTAQPTVERCSGDVITEATTVTTTTASSHLSRVTRPINPRRRSRASRRTPTTLLNTDTTNFRAMVQQFTGVGGGGSTSFPASPATDSSHQPMSSYKNNSSCFNHYPAGDGYNLEFRQALPQQQRYYTMAEEDGGAASGQNSGDGFFQRFQEEAIGGSNKAANFY</sequence>
<protein>
    <submittedName>
        <fullName evidence="1">Uncharacterized protein</fullName>
    </submittedName>
</protein>
<comment type="caution">
    <text evidence="1">The sequence shown here is derived from an EMBL/GenBank/DDBJ whole genome shotgun (WGS) entry which is preliminary data.</text>
</comment>
<evidence type="ECO:0000313" key="2">
    <source>
        <dbReference type="Proteomes" id="UP001055879"/>
    </source>
</evidence>
<evidence type="ECO:0000313" key="1">
    <source>
        <dbReference type="EMBL" id="KAI3692813.1"/>
    </source>
</evidence>
<dbReference type="EMBL" id="CM042057">
    <property type="protein sequence ID" value="KAI3692813.1"/>
    <property type="molecule type" value="Genomic_DNA"/>
</dbReference>
<dbReference type="Proteomes" id="UP001055879">
    <property type="component" value="Linkage Group LG11"/>
</dbReference>
<reference evidence="2" key="1">
    <citation type="journal article" date="2022" name="Mol. Ecol. Resour.">
        <title>The genomes of chicory, endive, great burdock and yacon provide insights into Asteraceae palaeo-polyploidization history and plant inulin production.</title>
        <authorList>
            <person name="Fan W."/>
            <person name="Wang S."/>
            <person name="Wang H."/>
            <person name="Wang A."/>
            <person name="Jiang F."/>
            <person name="Liu H."/>
            <person name="Zhao H."/>
            <person name="Xu D."/>
            <person name="Zhang Y."/>
        </authorList>
    </citation>
    <scope>NUCLEOTIDE SEQUENCE [LARGE SCALE GENOMIC DNA]</scope>
    <source>
        <strain evidence="2">cv. Niubang</strain>
    </source>
</reference>
<reference evidence="1 2" key="2">
    <citation type="journal article" date="2022" name="Mol. Ecol. Resour.">
        <title>The genomes of chicory, endive, great burdock and yacon provide insights into Asteraceae paleo-polyploidization history and plant inulin production.</title>
        <authorList>
            <person name="Fan W."/>
            <person name="Wang S."/>
            <person name="Wang H."/>
            <person name="Wang A."/>
            <person name="Jiang F."/>
            <person name="Liu H."/>
            <person name="Zhao H."/>
            <person name="Xu D."/>
            <person name="Zhang Y."/>
        </authorList>
    </citation>
    <scope>NUCLEOTIDE SEQUENCE [LARGE SCALE GENOMIC DNA]</scope>
    <source>
        <strain evidence="2">cv. Niubang</strain>
    </source>
</reference>
<organism evidence="1 2">
    <name type="scientific">Arctium lappa</name>
    <name type="common">Greater burdock</name>
    <name type="synonym">Lappa major</name>
    <dbReference type="NCBI Taxonomy" id="4217"/>
    <lineage>
        <taxon>Eukaryota</taxon>
        <taxon>Viridiplantae</taxon>
        <taxon>Streptophyta</taxon>
        <taxon>Embryophyta</taxon>
        <taxon>Tracheophyta</taxon>
        <taxon>Spermatophyta</taxon>
        <taxon>Magnoliopsida</taxon>
        <taxon>eudicotyledons</taxon>
        <taxon>Gunneridae</taxon>
        <taxon>Pentapetalae</taxon>
        <taxon>asterids</taxon>
        <taxon>campanulids</taxon>
        <taxon>Asterales</taxon>
        <taxon>Asteraceae</taxon>
        <taxon>Carduoideae</taxon>
        <taxon>Cardueae</taxon>
        <taxon>Arctiinae</taxon>
        <taxon>Arctium</taxon>
    </lineage>
</organism>
<proteinExistence type="predicted"/>
<name>A0ACB8Z5J4_ARCLA</name>
<accession>A0ACB8Z5J4</accession>
<gene>
    <name evidence="1" type="ORF">L6452_32636</name>
</gene>